<dbReference type="EMBL" id="RBUA01000834">
    <property type="protein sequence ID" value="RMU54470.1"/>
    <property type="molecule type" value="Genomic_DNA"/>
</dbReference>
<proteinExistence type="predicted"/>
<sequence>MRTVSLTCEAPMRYAVMSEHKQPPPGTPDPNRTPGEEERDNDALRPNDPKERGPDNDVERVEEDLENLHDKARPL</sequence>
<dbReference type="Proteomes" id="UP000280395">
    <property type="component" value="Unassembled WGS sequence"/>
</dbReference>
<reference evidence="2 3" key="1">
    <citation type="submission" date="2018-08" db="EMBL/GenBank/DDBJ databases">
        <title>Recombination of ecologically and evolutionarily significant loci maintains genetic cohesion in the Pseudomonas syringae species complex.</title>
        <authorList>
            <person name="Dillon M."/>
            <person name="Thakur S."/>
            <person name="Almeida R.N.D."/>
            <person name="Weir B.S."/>
            <person name="Guttman D.S."/>
        </authorList>
    </citation>
    <scope>NUCLEOTIDE SEQUENCE [LARGE SCALE GENOMIC DNA]</scope>
    <source>
        <strain evidence="2 3">ICMP 14479</strain>
    </source>
</reference>
<feature type="compositionally biased region" description="Basic and acidic residues" evidence="1">
    <location>
        <begin position="41"/>
        <end position="59"/>
    </location>
</feature>
<comment type="caution">
    <text evidence="2">The sequence shown here is derived from an EMBL/GenBank/DDBJ whole genome shotgun (WGS) entry which is preliminary data.</text>
</comment>
<dbReference type="AlphaFoldDB" id="A0A3M5V8H5"/>
<evidence type="ECO:0000313" key="2">
    <source>
        <dbReference type="EMBL" id="RMU54470.1"/>
    </source>
</evidence>
<protein>
    <submittedName>
        <fullName evidence="2">Uncharacterized protein</fullName>
    </submittedName>
</protein>
<feature type="region of interest" description="Disordered" evidence="1">
    <location>
        <begin position="1"/>
        <end position="75"/>
    </location>
</feature>
<name>A0A3M5V8H5_PSESX</name>
<gene>
    <name evidence="2" type="ORF">ALP29_02530</name>
</gene>
<evidence type="ECO:0000313" key="3">
    <source>
        <dbReference type="Proteomes" id="UP000280395"/>
    </source>
</evidence>
<organism evidence="2 3">
    <name type="scientific">Pseudomonas syringae pv. avii</name>
    <dbReference type="NCBI Taxonomy" id="663959"/>
    <lineage>
        <taxon>Bacteria</taxon>
        <taxon>Pseudomonadati</taxon>
        <taxon>Pseudomonadota</taxon>
        <taxon>Gammaproteobacteria</taxon>
        <taxon>Pseudomonadales</taxon>
        <taxon>Pseudomonadaceae</taxon>
        <taxon>Pseudomonas</taxon>
        <taxon>Pseudomonas syringae</taxon>
    </lineage>
</organism>
<feature type="compositionally biased region" description="Basic and acidic residues" evidence="1">
    <location>
        <begin position="66"/>
        <end position="75"/>
    </location>
</feature>
<evidence type="ECO:0000256" key="1">
    <source>
        <dbReference type="SAM" id="MobiDB-lite"/>
    </source>
</evidence>
<accession>A0A3M5V8H5</accession>